<dbReference type="PANTHER" id="PTHR37832">
    <property type="entry name" value="BLL2683 PROTEIN"/>
    <property type="match status" value="1"/>
</dbReference>
<evidence type="ECO:0000313" key="3">
    <source>
        <dbReference type="Proteomes" id="UP000190121"/>
    </source>
</evidence>
<gene>
    <name evidence="2" type="ORF">SAMN02745171_01555</name>
</gene>
<evidence type="ECO:0000313" key="2">
    <source>
        <dbReference type="EMBL" id="SJZ93869.1"/>
    </source>
</evidence>
<dbReference type="Pfam" id="PF07876">
    <property type="entry name" value="Dabb"/>
    <property type="match status" value="1"/>
</dbReference>
<dbReference type="STRING" id="29524.SAMN02745171_01555"/>
<keyword evidence="3" id="KW-1185">Reference proteome</keyword>
<dbReference type="SUPFAM" id="SSF54909">
    <property type="entry name" value="Dimeric alpha+beta barrel"/>
    <property type="match status" value="1"/>
</dbReference>
<proteinExistence type="predicted"/>
<name>A0A1T4PR36_9PORP</name>
<dbReference type="AlphaFoldDB" id="A0A1T4PR36"/>
<dbReference type="PROSITE" id="PS51502">
    <property type="entry name" value="S_R_A_B_BARREL"/>
    <property type="match status" value="1"/>
</dbReference>
<sequence>MIRHIVIFNLDGFASAHEAEQHLSKIKVALEALPQTIEPLKAMKVEINTNPNEGYGFLLEAHLPNWESIEVYARHPEHEKVVQALIVPYKKNRACVDFEC</sequence>
<dbReference type="InterPro" id="IPR011008">
    <property type="entry name" value="Dimeric_a/b-barrel"/>
</dbReference>
<dbReference type="SMART" id="SM00886">
    <property type="entry name" value="Dabb"/>
    <property type="match status" value="1"/>
</dbReference>
<reference evidence="3" key="1">
    <citation type="submission" date="2017-02" db="EMBL/GenBank/DDBJ databases">
        <authorList>
            <person name="Varghese N."/>
            <person name="Submissions S."/>
        </authorList>
    </citation>
    <scope>NUCLEOTIDE SEQUENCE [LARGE SCALE GENOMIC DNA]</scope>
    <source>
        <strain evidence="3">ATCC 51356</strain>
    </source>
</reference>
<dbReference type="RefSeq" id="WP_078737452.1">
    <property type="nucleotide sequence ID" value="NZ_FUXE01000019.1"/>
</dbReference>
<dbReference type="Proteomes" id="UP000190121">
    <property type="component" value="Unassembled WGS sequence"/>
</dbReference>
<dbReference type="Gene3D" id="3.30.70.100">
    <property type="match status" value="1"/>
</dbReference>
<evidence type="ECO:0000259" key="1">
    <source>
        <dbReference type="PROSITE" id="PS51502"/>
    </source>
</evidence>
<dbReference type="InterPro" id="IPR013097">
    <property type="entry name" value="Dabb"/>
</dbReference>
<dbReference type="PANTHER" id="PTHR37832:SF1">
    <property type="entry name" value="STRESS-RESPONSE A_B BARREL DOMAIN-CONTAINING PROTEIN"/>
    <property type="match status" value="1"/>
</dbReference>
<dbReference type="OrthoDB" id="9808130at2"/>
<dbReference type="EMBL" id="FUXE01000019">
    <property type="protein sequence ID" value="SJZ93869.1"/>
    <property type="molecule type" value="Genomic_DNA"/>
</dbReference>
<organism evidence="2 3">
    <name type="scientific">Porphyromonas circumdentaria</name>
    <dbReference type="NCBI Taxonomy" id="29524"/>
    <lineage>
        <taxon>Bacteria</taxon>
        <taxon>Pseudomonadati</taxon>
        <taxon>Bacteroidota</taxon>
        <taxon>Bacteroidia</taxon>
        <taxon>Bacteroidales</taxon>
        <taxon>Porphyromonadaceae</taxon>
        <taxon>Porphyromonas</taxon>
    </lineage>
</organism>
<accession>A0A1T4PR36</accession>
<feature type="domain" description="Stress-response A/B barrel" evidence="1">
    <location>
        <begin position="2"/>
        <end position="98"/>
    </location>
</feature>
<protein>
    <submittedName>
        <fullName evidence="2">Stress responsive A/B Barrel Domain</fullName>
    </submittedName>
</protein>